<evidence type="ECO:0000256" key="4">
    <source>
        <dbReference type="ARBA" id="ARBA00013078"/>
    </source>
</evidence>
<dbReference type="Pfam" id="PF13419">
    <property type="entry name" value="HAD_2"/>
    <property type="match status" value="1"/>
</dbReference>
<dbReference type="InterPro" id="IPR036412">
    <property type="entry name" value="HAD-like_sf"/>
</dbReference>
<dbReference type="EC" id="3.1.3.18" evidence="4"/>
<organism evidence="5 6">
    <name type="scientific">Desulfuromusa kysingii</name>
    <dbReference type="NCBI Taxonomy" id="37625"/>
    <lineage>
        <taxon>Bacteria</taxon>
        <taxon>Pseudomonadati</taxon>
        <taxon>Thermodesulfobacteriota</taxon>
        <taxon>Desulfuromonadia</taxon>
        <taxon>Desulfuromonadales</taxon>
        <taxon>Geopsychrobacteraceae</taxon>
        <taxon>Desulfuromusa</taxon>
    </lineage>
</organism>
<comment type="similarity">
    <text evidence="3">Belongs to the HAD-like hydrolase superfamily. CbbY/CbbZ/Gph/YieH family.</text>
</comment>
<evidence type="ECO:0000256" key="1">
    <source>
        <dbReference type="ARBA" id="ARBA00000830"/>
    </source>
</evidence>
<dbReference type="GO" id="GO:0008967">
    <property type="term" value="F:phosphoglycolate phosphatase activity"/>
    <property type="evidence" value="ECO:0007669"/>
    <property type="project" value="UniProtKB-EC"/>
</dbReference>
<dbReference type="SFLD" id="SFLDG01129">
    <property type="entry name" value="C1.5:_HAD__Beta-PGM__Phosphata"/>
    <property type="match status" value="1"/>
</dbReference>
<sequence length="214" mass="23554">MKTINYLLFDLDGTLVDSVPDLALSLNLLRGELDRPPLTENQVAQMVGDGASVLVKRAIGEEFYQPAHLDRFMQLYDQHLLDNTICYPGIQDLLNHHPANKMGIVTNKPYQLSMKLLEGLKLTRHFKVIIGGDSFAHKKPHSLPVLKALEALSADPQQTVMIGDHHTDIRAGRDAGTATCFCAYGMGNTDGLTTDFYAAQATDLLPLFPGSHLD</sequence>
<dbReference type="RefSeq" id="WP_092344809.1">
    <property type="nucleotide sequence ID" value="NZ_FNQN01000002.1"/>
</dbReference>
<evidence type="ECO:0000313" key="5">
    <source>
        <dbReference type="EMBL" id="SDZ91447.1"/>
    </source>
</evidence>
<dbReference type="InterPro" id="IPR023198">
    <property type="entry name" value="PGP-like_dom2"/>
</dbReference>
<evidence type="ECO:0000256" key="2">
    <source>
        <dbReference type="ARBA" id="ARBA00004818"/>
    </source>
</evidence>
<dbReference type="GO" id="GO:0005829">
    <property type="term" value="C:cytosol"/>
    <property type="evidence" value="ECO:0007669"/>
    <property type="project" value="TreeGrafter"/>
</dbReference>
<reference evidence="5 6" key="1">
    <citation type="submission" date="2016-10" db="EMBL/GenBank/DDBJ databases">
        <authorList>
            <person name="de Groot N.N."/>
        </authorList>
    </citation>
    <scope>NUCLEOTIDE SEQUENCE [LARGE SCALE GENOMIC DNA]</scope>
    <source>
        <strain evidence="5 6">DSM 7343</strain>
    </source>
</reference>
<dbReference type="InterPro" id="IPR023214">
    <property type="entry name" value="HAD_sf"/>
</dbReference>
<dbReference type="GO" id="GO:0006281">
    <property type="term" value="P:DNA repair"/>
    <property type="evidence" value="ECO:0007669"/>
    <property type="project" value="TreeGrafter"/>
</dbReference>
<protein>
    <recommendedName>
        <fullName evidence="4">phosphoglycolate phosphatase</fullName>
        <ecNumber evidence="4">3.1.3.18</ecNumber>
    </recommendedName>
</protein>
<proteinExistence type="inferred from homology"/>
<dbReference type="Gene3D" id="1.10.150.240">
    <property type="entry name" value="Putative phosphatase, domain 2"/>
    <property type="match status" value="1"/>
</dbReference>
<dbReference type="NCBIfam" id="TIGR01509">
    <property type="entry name" value="HAD-SF-IA-v3"/>
    <property type="match status" value="1"/>
</dbReference>
<dbReference type="AlphaFoldDB" id="A0A1H3WWA7"/>
<comment type="pathway">
    <text evidence="2">Organic acid metabolism; glycolate biosynthesis; glycolate from 2-phosphoglycolate: step 1/1.</text>
</comment>
<dbReference type="SUPFAM" id="SSF56784">
    <property type="entry name" value="HAD-like"/>
    <property type="match status" value="1"/>
</dbReference>
<dbReference type="InterPro" id="IPR050155">
    <property type="entry name" value="HAD-like_hydrolase_sf"/>
</dbReference>
<accession>A0A1H3WWA7</accession>
<dbReference type="InterPro" id="IPR006439">
    <property type="entry name" value="HAD-SF_hydro_IA"/>
</dbReference>
<dbReference type="InterPro" id="IPR041492">
    <property type="entry name" value="HAD_2"/>
</dbReference>
<evidence type="ECO:0000256" key="3">
    <source>
        <dbReference type="ARBA" id="ARBA00006171"/>
    </source>
</evidence>
<dbReference type="PANTHER" id="PTHR43434">
    <property type="entry name" value="PHOSPHOGLYCOLATE PHOSPHATASE"/>
    <property type="match status" value="1"/>
</dbReference>
<keyword evidence="6" id="KW-1185">Reference proteome</keyword>
<evidence type="ECO:0000313" key="6">
    <source>
        <dbReference type="Proteomes" id="UP000199409"/>
    </source>
</evidence>
<dbReference type="EMBL" id="FNQN01000002">
    <property type="protein sequence ID" value="SDZ91447.1"/>
    <property type="molecule type" value="Genomic_DNA"/>
</dbReference>
<dbReference type="Proteomes" id="UP000199409">
    <property type="component" value="Unassembled WGS sequence"/>
</dbReference>
<dbReference type="Gene3D" id="3.40.50.1000">
    <property type="entry name" value="HAD superfamily/HAD-like"/>
    <property type="match status" value="1"/>
</dbReference>
<dbReference type="PANTHER" id="PTHR43434:SF1">
    <property type="entry name" value="PHOSPHOGLYCOLATE PHOSPHATASE"/>
    <property type="match status" value="1"/>
</dbReference>
<name>A0A1H3WWA7_9BACT</name>
<dbReference type="FunFam" id="3.40.50.1000:FF:000022">
    <property type="entry name" value="Phosphoglycolate phosphatase"/>
    <property type="match status" value="1"/>
</dbReference>
<gene>
    <name evidence="5" type="ORF">SAMN05660420_00710</name>
</gene>
<dbReference type="NCBIfam" id="TIGR01549">
    <property type="entry name" value="HAD-SF-IA-v1"/>
    <property type="match status" value="1"/>
</dbReference>
<dbReference type="OrthoDB" id="9792518at2"/>
<dbReference type="STRING" id="37625.SAMN05660420_00710"/>
<comment type="catalytic activity">
    <reaction evidence="1">
        <text>2-phosphoglycolate + H2O = glycolate + phosphate</text>
        <dbReference type="Rhea" id="RHEA:14369"/>
        <dbReference type="ChEBI" id="CHEBI:15377"/>
        <dbReference type="ChEBI" id="CHEBI:29805"/>
        <dbReference type="ChEBI" id="CHEBI:43474"/>
        <dbReference type="ChEBI" id="CHEBI:58033"/>
        <dbReference type="EC" id="3.1.3.18"/>
    </reaction>
</comment>
<dbReference type="SFLD" id="SFLDS00003">
    <property type="entry name" value="Haloacid_Dehalogenase"/>
    <property type="match status" value="1"/>
</dbReference>